<reference evidence="3" key="1">
    <citation type="submission" date="2020-07" db="EMBL/GenBank/DDBJ databases">
        <title>Metabolic diversity and evolutionary history of the archaeal phylum ###Micrarchaeota### uncovered from a freshwater lake metagenome.</title>
        <authorList>
            <person name="Kadnikov V.V."/>
            <person name="Savvichev A.S."/>
            <person name="Mardanov A.V."/>
            <person name="Beletsky A.V."/>
            <person name="Chupakov A.V."/>
            <person name="Kokryatskaya N.M."/>
            <person name="Pimenov N.V."/>
            <person name="Ravin N.V."/>
        </authorList>
    </citation>
    <scope>NUCLEOTIDE SEQUENCE [LARGE SCALE GENOMIC DNA]</scope>
</reference>
<accession>A0A7D6BSD1</accession>
<keyword evidence="1" id="KW-0175">Coiled coil</keyword>
<gene>
    <name evidence="2" type="ORF">Sv326_0046</name>
</gene>
<dbReference type="EMBL" id="CP058998">
    <property type="protein sequence ID" value="QLJ52221.1"/>
    <property type="molecule type" value="Genomic_DNA"/>
</dbReference>
<evidence type="ECO:0000313" key="3">
    <source>
        <dbReference type="Proteomes" id="UP000510821"/>
    </source>
</evidence>
<evidence type="ECO:0000256" key="1">
    <source>
        <dbReference type="SAM" id="Coils"/>
    </source>
</evidence>
<evidence type="ECO:0000313" key="2">
    <source>
        <dbReference type="EMBL" id="QLJ52221.1"/>
    </source>
</evidence>
<organism evidence="2 3">
    <name type="scientific">Fermentimicrarchaeum limneticum</name>
    <dbReference type="NCBI Taxonomy" id="2795018"/>
    <lineage>
        <taxon>Archaea</taxon>
        <taxon>Candidatus Micrarchaeota</taxon>
        <taxon>Candidatus Fermentimicrarchaeales</taxon>
        <taxon>Candidatus Fermentimicrarchaeaceae</taxon>
        <taxon>Candidatus Fermentimicrarchaeum</taxon>
    </lineage>
</organism>
<feature type="coiled-coil region" evidence="1">
    <location>
        <begin position="61"/>
        <end position="88"/>
    </location>
</feature>
<protein>
    <submittedName>
        <fullName evidence="2">Uncharacterized protein</fullName>
    </submittedName>
</protein>
<sequence length="129" mass="14998">MISDEAIHSIQKRKLRRLIGEVDFLISMRRPSTLSEAHEISEMRLEKIKFQLELNSLMLQDADGTDERKELEEERNKLQESFAAELRNGVEIIDTLVDNLRDIGMYDKAEELEILRDVRESELGEVNAP</sequence>
<proteinExistence type="predicted"/>
<dbReference type="AlphaFoldDB" id="A0A7D6BSD1"/>
<name>A0A7D6BSD1_FERL1</name>
<dbReference type="Proteomes" id="UP000510821">
    <property type="component" value="Chromosome"/>
</dbReference>
<dbReference type="KEGG" id="flt:Sv326_0046"/>